<dbReference type="EMBL" id="CM043018">
    <property type="protein sequence ID" value="KAI4462593.1"/>
    <property type="molecule type" value="Genomic_DNA"/>
</dbReference>
<dbReference type="Proteomes" id="UP001056778">
    <property type="component" value="Chromosome 4"/>
</dbReference>
<keyword evidence="2" id="KW-1185">Reference proteome</keyword>
<evidence type="ECO:0000313" key="1">
    <source>
        <dbReference type="EMBL" id="KAI4462593.1"/>
    </source>
</evidence>
<name>A0ACB9T6Y8_HOLOL</name>
<accession>A0ACB9T6Y8</accession>
<organism evidence="1 2">
    <name type="scientific">Holotrichia oblita</name>
    <name type="common">Chafer beetle</name>
    <dbReference type="NCBI Taxonomy" id="644536"/>
    <lineage>
        <taxon>Eukaryota</taxon>
        <taxon>Metazoa</taxon>
        <taxon>Ecdysozoa</taxon>
        <taxon>Arthropoda</taxon>
        <taxon>Hexapoda</taxon>
        <taxon>Insecta</taxon>
        <taxon>Pterygota</taxon>
        <taxon>Neoptera</taxon>
        <taxon>Endopterygota</taxon>
        <taxon>Coleoptera</taxon>
        <taxon>Polyphaga</taxon>
        <taxon>Scarabaeiformia</taxon>
        <taxon>Scarabaeidae</taxon>
        <taxon>Melolonthinae</taxon>
        <taxon>Holotrichia</taxon>
    </lineage>
</organism>
<sequence>MQHAFNYGLGPGQGLGQTLGDGQPNPHQQWNLRQHQNVLSNMDMYDLENNLPDELIGGPWSISDNLGNSKPPAQGPGPGALQNGIDSSDGTNSLRHPMHHMIQQQGNKGLVSNALSMAAGQLGSKSPNLQSPPNVSPLSVAKANVVGIEPMTLGSLPSSLPNNAGLQSMANNGSSPQVMSSIQDLPGMNNSAGGNMVMTNTSMSMSMAGGGIIVSSSGNKPLPNSTNMMAPGQPHHGQNHTVPQGIQNGPLMSRSVTMQHLNARAPGPNAIHPIGPRMQPPMQMQLSSVNQPGNTPYNTYPNQNAGPQNIQVGIVTPQQRSSGMGIQPRFVGPPGQVGPSTGGEGGMAQTQPPAPSPAQPQSGAPSGSQPGPQAATQNQPGAPPAPSTDPEKRKLIQQQLVLLLHAHKCQRRESQANGEVWQCTLPHCKTMKNVLNHMTTCQAGKSCSVPHCSSSRQIISHWKHCVRNDCPVCLPLKQADKNRNNPAATTITPQTTQSPNPTPSDMRRAYDALGLRPEHGAPPTNLLPNTAQPRPGVRCAIPAPNMSNIGSVRVIAPSQGQQAPSVSLPLGSDSTPASAQNTIAQAANSLQNVGNAQLFGVGGPDGQTPQGLIPGDARIPLPAGLQPGQVTANPIQGTKEWHQSVTPDLRNHLVHKLVQAIFPTPDPQTMLDKRMHNLVAYARKVEGDMYEMANSRSEYYHLLAEKIYKIQKELEEKRQKRKEQQMQQQSIQQQPQLRSTVQQIQNAGLRPAVPSSISQPTQGLRSNSPALPSLNINITQTPRVIFPGSGGAQPTNQQPQQAQQQPQSQQQIQQQATVVGLPGPSPTSANNPGLSPFAQALVQQGATTPTPTSQFSSTTANGPSLPSTSPAGSQQFNEVLKSRLAPSPSAFGLQQSTANLNQVNNSTTRSTPTDVTSTTHTTAGPTSVSSSRGPSPAPATPIVASPAATTAASLGKGMTSQERAALVSTARPSTMSSQFAAIAAASASTRDDDSPPASEGGMKGKLDQIKQEDTSMDIKQENDDTNGHMDMGGKGIKTEIKREIKMEDSQIKEEIKTEPPSPSENADIKPPQSMEMIQPSMDQTQRKCIFKPDELRQKLMPTLEKLYRQDPESHPFRQPVDPQALGIPDYFDIVRKPMDLSTIKKKLDLGQYSDPWEYVDDVWLMFDNAWLYNRKTSRVYRYCTKLSEVFEQEIDPVMQQMGYCCGRKYTFNPQVLCCYGKQLCTIPRDAKYYSYQNRAIKKDQFKEMKNDYLELEQFVICNECGRKLHQICVLHSEQIWASGFTCDECHKKKGSKRKENKFNAKRLPVTKLGVYIETRVNNFLKKKEAGAGEVSIRVVSSSEKIVEVKPGMRSKFVETGELASEFPYRAKALFAFEEIDGVDVCFFGMHVQEYGSECPPPNCRRVYIAYLDSVHFFKPRQFRTAVYHEILLGYMDYVKQLGYTMAHIWACPPSEGDDYIFHCHPAEQKIPKPKRLQDWYKKMLDKGIIERIVLDYKDILKQAMEDNLRSAADLPYFEGDFWPNVLEESIKELDQEEEEKRKQEAAEAAAQIFSIGDENETGPDGKKKGQKKAKKSNKSKANQRKNSSKKSNTPQTGNDLSAKIFATMEKHKEVFFVIRLHSVQSAASLGPIQDPDPFITCDMMDGRDAFLTLAREKHYEFSSLRRAKFSTMAMLYELHNQGQDKFVYTCNSCKSHVETRYHCTVCDDFDLCIQCNEKERHPHKMEKLGLDLDDGSSPCDQTKVNPQDARKLSIQRCIQSLVHACQCRDANCRLTSCHKMKRVVTHTKVCKRKTNGGCPICKQLIALCCYHAKHCQETKCPVPFCSNIKHKLKQQQLQQRLQQAQLLRRRMAVMNTRTVAPTNPMPGGNMPLTSSVQSVCVPGAVSPAGSMGSVNAGALGGSTMQAPHQAGIGLKPGTQTPPANVLQVVKQVQEEAARQQAPHVGGYGKVNPGGVPGQNMPPPQMRIGGHLGPGQGGNLLPMDQWPRYTGPATQNLRQPGPQLSQASGQLASGHMQPTNQIRQPISQAFSSANANSKQALQQLMAALKSPQTHEQQQQILQILKSNPQLMAAFIKQRQYCSEVFS</sequence>
<comment type="caution">
    <text evidence="1">The sequence shown here is derived from an EMBL/GenBank/DDBJ whole genome shotgun (WGS) entry which is preliminary data.</text>
</comment>
<reference evidence="1" key="1">
    <citation type="submission" date="2022-04" db="EMBL/GenBank/DDBJ databases">
        <title>Chromosome-scale genome assembly of Holotrichia oblita Faldermann.</title>
        <authorList>
            <person name="Rongchong L."/>
        </authorList>
    </citation>
    <scope>NUCLEOTIDE SEQUENCE</scope>
    <source>
        <strain evidence="1">81SQS9</strain>
    </source>
</reference>
<evidence type="ECO:0000313" key="2">
    <source>
        <dbReference type="Proteomes" id="UP001056778"/>
    </source>
</evidence>
<proteinExistence type="predicted"/>
<gene>
    <name evidence="1" type="ORF">MML48_4g00007161</name>
</gene>
<protein>
    <submittedName>
        <fullName evidence="1">Uncharacterized protein</fullName>
    </submittedName>
</protein>